<name>A0A8J7MP54_9RHOB</name>
<dbReference type="PANTHER" id="PTHR12714:SF11">
    <property type="entry name" value="PROTEIN C-TERMINAL S-ISOPRENYLCYSTEINE CARBOXYL O-METHYLTRANSFERASE"/>
    <property type="match status" value="1"/>
</dbReference>
<protein>
    <submittedName>
        <fullName evidence="6">Isoprenylcysteine carboxylmethyltransferase family protein</fullName>
    </submittedName>
</protein>
<dbReference type="Pfam" id="PF04191">
    <property type="entry name" value="PEMT"/>
    <property type="match status" value="1"/>
</dbReference>
<dbReference type="PANTHER" id="PTHR12714">
    <property type="entry name" value="PROTEIN-S ISOPRENYLCYSTEINE O-METHYLTRANSFERASE"/>
    <property type="match status" value="1"/>
</dbReference>
<organism evidence="6 7">
    <name type="scientific">Fuscibacter oryzae</name>
    <dbReference type="NCBI Taxonomy" id="2803939"/>
    <lineage>
        <taxon>Bacteria</taxon>
        <taxon>Pseudomonadati</taxon>
        <taxon>Pseudomonadota</taxon>
        <taxon>Alphaproteobacteria</taxon>
        <taxon>Rhodobacterales</taxon>
        <taxon>Paracoccaceae</taxon>
        <taxon>Fuscibacter</taxon>
    </lineage>
</organism>
<keyword evidence="2 5" id="KW-0812">Transmembrane</keyword>
<evidence type="ECO:0000256" key="3">
    <source>
        <dbReference type="ARBA" id="ARBA00022989"/>
    </source>
</evidence>
<comment type="subcellular location">
    <subcellularLocation>
        <location evidence="1">Endomembrane system</location>
        <topology evidence="1">Multi-pass membrane protein</topology>
    </subcellularLocation>
</comment>
<evidence type="ECO:0000256" key="2">
    <source>
        <dbReference type="ARBA" id="ARBA00022692"/>
    </source>
</evidence>
<dbReference type="Proteomes" id="UP000619033">
    <property type="component" value="Unassembled WGS sequence"/>
</dbReference>
<keyword evidence="3 5" id="KW-1133">Transmembrane helix</keyword>
<keyword evidence="4 5" id="KW-0472">Membrane</keyword>
<accession>A0A8J7MP54</accession>
<dbReference type="GO" id="GO:0012505">
    <property type="term" value="C:endomembrane system"/>
    <property type="evidence" value="ECO:0007669"/>
    <property type="project" value="UniProtKB-SubCell"/>
</dbReference>
<evidence type="ECO:0000256" key="5">
    <source>
        <dbReference type="SAM" id="Phobius"/>
    </source>
</evidence>
<feature type="transmembrane region" description="Helical" evidence="5">
    <location>
        <begin position="12"/>
        <end position="31"/>
    </location>
</feature>
<sequence length="153" mass="17005">MEKALERWLDWPQAWAVAALAMIAFLGWVGFPWGFGAYGPGLALACLIVGLWLMASAVLQMRRARTTVNPRGEPTALVTDGVFAISRNPIYLGDTFVLLAASFWFDTLVGLCVVTVAFVAVMTERFIKTEEERLGEAFGDEAAAWFLKTRRWL</sequence>
<dbReference type="InterPro" id="IPR007318">
    <property type="entry name" value="Phopholipid_MeTrfase"/>
</dbReference>
<evidence type="ECO:0000256" key="4">
    <source>
        <dbReference type="ARBA" id="ARBA00023136"/>
    </source>
</evidence>
<dbReference type="GO" id="GO:0016740">
    <property type="term" value="F:transferase activity"/>
    <property type="evidence" value="ECO:0007669"/>
    <property type="project" value="UniProtKB-ARBA"/>
</dbReference>
<comment type="caution">
    <text evidence="6">The sequence shown here is derived from an EMBL/GenBank/DDBJ whole genome shotgun (WGS) entry which is preliminary data.</text>
</comment>
<evidence type="ECO:0000256" key="1">
    <source>
        <dbReference type="ARBA" id="ARBA00004127"/>
    </source>
</evidence>
<feature type="transmembrane region" description="Helical" evidence="5">
    <location>
        <begin position="37"/>
        <end position="59"/>
    </location>
</feature>
<gene>
    <name evidence="6" type="ORF">JI744_04590</name>
</gene>
<keyword evidence="7" id="KW-1185">Reference proteome</keyword>
<reference evidence="6" key="1">
    <citation type="submission" date="2021-01" db="EMBL/GenBank/DDBJ databases">
        <title>Genome seq and assembly of Tabrizicola sp. KVB23.</title>
        <authorList>
            <person name="Chhetri G."/>
        </authorList>
    </citation>
    <scope>NUCLEOTIDE SEQUENCE</scope>
    <source>
        <strain evidence="6">KVB23</strain>
    </source>
</reference>
<evidence type="ECO:0000313" key="6">
    <source>
        <dbReference type="EMBL" id="MBL4927378.1"/>
    </source>
</evidence>
<dbReference type="Gene3D" id="1.20.120.1630">
    <property type="match status" value="1"/>
</dbReference>
<feature type="transmembrane region" description="Helical" evidence="5">
    <location>
        <begin position="96"/>
        <end position="121"/>
    </location>
</feature>
<proteinExistence type="predicted"/>
<evidence type="ECO:0000313" key="7">
    <source>
        <dbReference type="Proteomes" id="UP000619033"/>
    </source>
</evidence>
<dbReference type="RefSeq" id="WP_202658514.1">
    <property type="nucleotide sequence ID" value="NZ_JAESVP010000002.1"/>
</dbReference>
<dbReference type="AlphaFoldDB" id="A0A8J7MP54"/>
<dbReference type="EMBL" id="JAESVP010000002">
    <property type="protein sequence ID" value="MBL4927378.1"/>
    <property type="molecule type" value="Genomic_DNA"/>
</dbReference>